<evidence type="ECO:0000256" key="4">
    <source>
        <dbReference type="ARBA" id="ARBA00022801"/>
    </source>
</evidence>
<dbReference type="PANTHER" id="PTHR11080">
    <property type="entry name" value="PYRAZINAMIDASE/NICOTINAMIDASE"/>
    <property type="match status" value="1"/>
</dbReference>
<dbReference type="Proteomes" id="UP000055590">
    <property type="component" value="Chromosome"/>
</dbReference>
<evidence type="ECO:0000256" key="7">
    <source>
        <dbReference type="ARBA" id="ARBA00043224"/>
    </source>
</evidence>
<dbReference type="GO" id="GO:0008936">
    <property type="term" value="F:nicotinamidase activity"/>
    <property type="evidence" value="ECO:0007669"/>
    <property type="project" value="UniProtKB-EC"/>
</dbReference>
<sequence>MHKALLVVGVQNDFCPGGSMAVPGGDRVAAPLSALGSAVDHAGDLVIASREWHRESSAFFDTNGGTVSPYCVAGTEGAAFPRDLNLSRRTRQVFRSLDPVENGSSAFLAVDRSGARLSELLRSAGVTELFLGGLPLEQTIRETAMDGLRRGFGVTVIMDCVASRNPQEGREVLFQLRLAGAAVMSSGEAILSLYRSGEARL</sequence>
<protein>
    <recommendedName>
        <fullName evidence="6">nicotinamidase</fullName>
        <ecNumber evidence="6">3.5.1.19</ecNumber>
    </recommendedName>
    <alternativeName>
        <fullName evidence="7">Nicotinamide deamidase</fullName>
    </alternativeName>
</protein>
<dbReference type="SUPFAM" id="SSF52499">
    <property type="entry name" value="Isochorismatase-like hydrolases"/>
    <property type="match status" value="1"/>
</dbReference>
<organism evidence="9 10">
    <name type="scientific">Vulgatibacter incomptus</name>
    <dbReference type="NCBI Taxonomy" id="1391653"/>
    <lineage>
        <taxon>Bacteria</taxon>
        <taxon>Pseudomonadati</taxon>
        <taxon>Myxococcota</taxon>
        <taxon>Myxococcia</taxon>
        <taxon>Myxococcales</taxon>
        <taxon>Cystobacterineae</taxon>
        <taxon>Vulgatibacteraceae</taxon>
        <taxon>Vulgatibacter</taxon>
    </lineage>
</organism>
<dbReference type="InterPro" id="IPR036380">
    <property type="entry name" value="Isochorismatase-like_sf"/>
</dbReference>
<evidence type="ECO:0000256" key="1">
    <source>
        <dbReference type="ARBA" id="ARBA00006336"/>
    </source>
</evidence>
<accession>A0A0K1PFI0</accession>
<keyword evidence="2" id="KW-0662">Pyridine nucleotide biosynthesis</keyword>
<reference evidence="9 10" key="1">
    <citation type="submission" date="2015-08" db="EMBL/GenBank/DDBJ databases">
        <authorList>
            <person name="Babu N.S."/>
            <person name="Beckwith C.J."/>
            <person name="Beseler K.G."/>
            <person name="Brison A."/>
            <person name="Carone J.V."/>
            <person name="Caskin T.P."/>
            <person name="Diamond M."/>
            <person name="Durham M.E."/>
            <person name="Foxe J.M."/>
            <person name="Go M."/>
            <person name="Henderson B.A."/>
            <person name="Jones I.B."/>
            <person name="McGettigan J.A."/>
            <person name="Micheletti S.J."/>
            <person name="Nasrallah M.E."/>
            <person name="Ortiz D."/>
            <person name="Piller C.R."/>
            <person name="Privatt S.R."/>
            <person name="Schneider S.L."/>
            <person name="Sharp S."/>
            <person name="Smith T.C."/>
            <person name="Stanton J.D."/>
            <person name="Ullery H.E."/>
            <person name="Wilson R.J."/>
            <person name="Serrano M.G."/>
            <person name="Buck G."/>
            <person name="Lee V."/>
            <person name="Wang Y."/>
            <person name="Carvalho R."/>
            <person name="Voegtly L."/>
            <person name="Shi R."/>
            <person name="Duckworth R."/>
            <person name="Johnson A."/>
            <person name="Loviza R."/>
            <person name="Walstead R."/>
            <person name="Shah Z."/>
            <person name="Kiflezghi M."/>
            <person name="Wade K."/>
            <person name="Ball S.L."/>
            <person name="Bradley K.W."/>
            <person name="Asai D.J."/>
            <person name="Bowman C.A."/>
            <person name="Russell D.A."/>
            <person name="Pope W.H."/>
            <person name="Jacobs-Sera D."/>
            <person name="Hendrix R.W."/>
            <person name="Hatfull G.F."/>
        </authorList>
    </citation>
    <scope>NUCLEOTIDE SEQUENCE [LARGE SCALE GENOMIC DNA]</scope>
    <source>
        <strain evidence="9 10">DSM 27710</strain>
    </source>
</reference>
<gene>
    <name evidence="9" type="ORF">AKJ08_2644</name>
</gene>
<comment type="pathway">
    <text evidence="5">Cofactor biosynthesis; nicotinate biosynthesis; nicotinate from nicotinamide: step 1/1.</text>
</comment>
<dbReference type="InterPro" id="IPR052347">
    <property type="entry name" value="Isochorismatase_Nicotinamidase"/>
</dbReference>
<dbReference type="Pfam" id="PF00857">
    <property type="entry name" value="Isochorismatase"/>
    <property type="match status" value="1"/>
</dbReference>
<keyword evidence="10" id="KW-1185">Reference proteome</keyword>
<keyword evidence="3" id="KW-0479">Metal-binding</keyword>
<dbReference type="Gene3D" id="3.40.50.850">
    <property type="entry name" value="Isochorismatase-like"/>
    <property type="match status" value="1"/>
</dbReference>
<dbReference type="GO" id="GO:0046872">
    <property type="term" value="F:metal ion binding"/>
    <property type="evidence" value="ECO:0007669"/>
    <property type="project" value="UniProtKB-KW"/>
</dbReference>
<dbReference type="KEGG" id="vin:AKJ08_2644"/>
<dbReference type="STRING" id="1391653.AKJ08_2644"/>
<evidence type="ECO:0000313" key="9">
    <source>
        <dbReference type="EMBL" id="AKU92257.1"/>
    </source>
</evidence>
<keyword evidence="4" id="KW-0378">Hydrolase</keyword>
<dbReference type="EMBL" id="CP012332">
    <property type="protein sequence ID" value="AKU92257.1"/>
    <property type="molecule type" value="Genomic_DNA"/>
</dbReference>
<evidence type="ECO:0000313" key="10">
    <source>
        <dbReference type="Proteomes" id="UP000055590"/>
    </source>
</evidence>
<dbReference type="GO" id="GO:0019363">
    <property type="term" value="P:pyridine nucleotide biosynthetic process"/>
    <property type="evidence" value="ECO:0007669"/>
    <property type="project" value="UniProtKB-KW"/>
</dbReference>
<name>A0A0K1PFI0_9BACT</name>
<evidence type="ECO:0000256" key="2">
    <source>
        <dbReference type="ARBA" id="ARBA00022642"/>
    </source>
</evidence>
<evidence type="ECO:0000256" key="6">
    <source>
        <dbReference type="ARBA" id="ARBA00039017"/>
    </source>
</evidence>
<dbReference type="EC" id="3.5.1.19" evidence="6"/>
<dbReference type="AlphaFoldDB" id="A0A0K1PFI0"/>
<proteinExistence type="inferred from homology"/>
<evidence type="ECO:0000256" key="3">
    <source>
        <dbReference type="ARBA" id="ARBA00022723"/>
    </source>
</evidence>
<evidence type="ECO:0000259" key="8">
    <source>
        <dbReference type="Pfam" id="PF00857"/>
    </source>
</evidence>
<comment type="similarity">
    <text evidence="1">Belongs to the isochorismatase family.</text>
</comment>
<feature type="domain" description="Isochorismatase-like" evidence="8">
    <location>
        <begin position="4"/>
        <end position="186"/>
    </location>
</feature>
<dbReference type="PANTHER" id="PTHR11080:SF2">
    <property type="entry name" value="LD05707P"/>
    <property type="match status" value="1"/>
</dbReference>
<evidence type="ECO:0000256" key="5">
    <source>
        <dbReference type="ARBA" id="ARBA00037900"/>
    </source>
</evidence>
<dbReference type="InterPro" id="IPR000868">
    <property type="entry name" value="Isochorismatase-like_dom"/>
</dbReference>